<dbReference type="GeneID" id="19620165"/>
<gene>
    <name evidence="6" type="ORF">BoHV6ORF33</name>
</gene>
<dbReference type="GO" id="GO:0044423">
    <property type="term" value="C:virion component"/>
    <property type="evidence" value="ECO:0007669"/>
    <property type="project" value="UniProtKB-KW"/>
</dbReference>
<keyword evidence="2" id="KW-0920">Virion tegument</keyword>
<proteinExistence type="inferred from homology"/>
<dbReference type="HAMAP" id="MF_04039">
    <property type="entry name" value="HSV_CEP2"/>
    <property type="match status" value="1"/>
</dbReference>
<evidence type="ECO:0000313" key="6">
    <source>
        <dbReference type="EMBL" id="AIB03186.1"/>
    </source>
</evidence>
<accession>A0A060CY20</accession>
<keyword evidence="7" id="KW-1185">Reference proteome</keyword>
<evidence type="ECO:0000256" key="1">
    <source>
        <dbReference type="ARBA" id="ARBA00022562"/>
    </source>
</evidence>
<dbReference type="Pfam" id="PF03044">
    <property type="entry name" value="Herpes_UL16"/>
    <property type="match status" value="1"/>
</dbReference>
<name>A0A060CY20_9GAMA</name>
<keyword evidence="3" id="KW-0946">Virion</keyword>
<evidence type="ECO:0000256" key="2">
    <source>
        <dbReference type="ARBA" id="ARBA00022580"/>
    </source>
</evidence>
<sequence>MAAKERRCLFRQFLNKECIWVPNSASTKHTRIFACTTAVSPHWKVQNASHHMGPRGTHFINVTMMLMKPKNERPCATFYVNGILVDCCTPEVCFIKKLPPPYNLCLIYFGDLLDPPGITAIPAELHSFSSSFAKNFTMLDIVNTSTPVKSAKDLPAAPRTVTVLGNGGAWMVNKNIVMFVVSPDMMICCPNLPSFPSLTHIINLLTRCDDEACVPCHGAGIHVNVLEGITNSHSDGKSYHCPCLMPCSARQGNFSLITGNKNLLSLLFDPEHHRDIIGIKFLSSGLTLNINSLFCGVTSLGEEVPCKKEPWEILKVSILFSRMFLYNCQILKRKCLHSY</sequence>
<organism evidence="6 7">
    <name type="scientific">Bovine gammaherpesvirus 6</name>
    <dbReference type="NCBI Taxonomy" id="1504288"/>
    <lineage>
        <taxon>Viruses</taxon>
        <taxon>Duplodnaviria</taxon>
        <taxon>Heunggongvirae</taxon>
        <taxon>Peploviricota</taxon>
        <taxon>Herviviricetes</taxon>
        <taxon>Herpesvirales</taxon>
        <taxon>Orthoherpesviridae</taxon>
        <taxon>Gammaherpesvirinae</taxon>
        <taxon>Macavirus</taxon>
        <taxon>Macavirus bovinegamma6</taxon>
    </lineage>
</organism>
<dbReference type="Proteomes" id="UP000121539">
    <property type="component" value="Segment"/>
</dbReference>
<evidence type="ECO:0000256" key="5">
    <source>
        <dbReference type="ARBA" id="ARBA00023200"/>
    </source>
</evidence>
<protein>
    <submittedName>
        <fullName evidence="6">Tegument protein</fullName>
    </submittedName>
</protein>
<evidence type="ECO:0000256" key="4">
    <source>
        <dbReference type="ARBA" id="ARBA00022921"/>
    </source>
</evidence>
<dbReference type="RefSeq" id="YP_009042011.1">
    <property type="nucleotide sequence ID" value="NC_024303.1"/>
</dbReference>
<keyword evidence="1" id="KW-1048">Host nucleus</keyword>
<dbReference type="KEGG" id="vg:19620165"/>
<evidence type="ECO:0000256" key="3">
    <source>
        <dbReference type="ARBA" id="ARBA00022844"/>
    </source>
</evidence>
<dbReference type="OrthoDB" id="8436at10239"/>
<keyword evidence="5" id="KW-1035">Host cytoplasm</keyword>
<reference evidence="6 7" key="1">
    <citation type="journal article" date="2014" name="J. Gen. Virol.">
        <title>Novel gammaherpesvirus functions encoded by bovine herpesvirus 6 (bovine lymphotropic virus).</title>
        <authorList>
            <person name="Jia J."/>
            <person name="Delhon G."/>
            <person name="Tulman E.R."/>
            <person name="Diel D.G."/>
            <person name="Osorio F.A."/>
            <person name="Wen X."/>
            <person name="Kutish G.F."/>
            <person name="Rock D.L."/>
        </authorList>
    </citation>
    <scope>NUCLEOTIDE SEQUENCE [LARGE SCALE GENOMIC DNA]</scope>
    <source>
        <strain evidence="6">Pennsylvania 47</strain>
    </source>
</reference>
<evidence type="ECO:0000313" key="7">
    <source>
        <dbReference type="Proteomes" id="UP000121539"/>
    </source>
</evidence>
<keyword evidence="4" id="KW-0426">Late protein</keyword>
<dbReference type="InterPro" id="IPR004286">
    <property type="entry name" value="Herpes_UL16/UL94"/>
</dbReference>
<dbReference type="EMBL" id="KJ705001">
    <property type="protein sequence ID" value="AIB03186.1"/>
    <property type="molecule type" value="Genomic_DNA"/>
</dbReference>